<keyword evidence="5" id="KW-1185">Reference proteome</keyword>
<reference evidence="5" key="1">
    <citation type="submission" date="2021-11" db="EMBL/GenBank/DDBJ databases">
        <title>Cultivation dependent microbiological survey of springs from the worlds oldest radium mine currently devoted to the extraction of radon-saturated water.</title>
        <authorList>
            <person name="Kapinusova G."/>
            <person name="Smrhova T."/>
            <person name="Strejcek M."/>
            <person name="Suman J."/>
            <person name="Jani K."/>
            <person name="Pajer P."/>
            <person name="Uhlik O."/>
        </authorList>
    </citation>
    <scope>NUCLEOTIDE SEQUENCE [LARGE SCALE GENOMIC DNA]</scope>
    <source>
        <strain evidence="5">J379</strain>
    </source>
</reference>
<evidence type="ECO:0000313" key="5">
    <source>
        <dbReference type="Proteomes" id="UP001058860"/>
    </source>
</evidence>
<proteinExistence type="predicted"/>
<evidence type="ECO:0000256" key="2">
    <source>
        <dbReference type="SAM" id="Phobius"/>
    </source>
</evidence>
<organism evidence="4 5">
    <name type="scientific">Svornostia abyssi</name>
    <dbReference type="NCBI Taxonomy" id="2898438"/>
    <lineage>
        <taxon>Bacteria</taxon>
        <taxon>Bacillati</taxon>
        <taxon>Actinomycetota</taxon>
        <taxon>Thermoleophilia</taxon>
        <taxon>Solirubrobacterales</taxon>
        <taxon>Baekduiaceae</taxon>
        <taxon>Svornostia</taxon>
    </lineage>
</organism>
<feature type="signal peptide" evidence="3">
    <location>
        <begin position="1"/>
        <end position="24"/>
    </location>
</feature>
<keyword evidence="2" id="KW-0472">Membrane</keyword>
<dbReference type="EMBL" id="CP088295">
    <property type="protein sequence ID" value="UUY05052.1"/>
    <property type="molecule type" value="Genomic_DNA"/>
</dbReference>
<feature type="region of interest" description="Disordered" evidence="1">
    <location>
        <begin position="51"/>
        <end position="70"/>
    </location>
</feature>
<protein>
    <submittedName>
        <fullName evidence="4">Uncharacterized protein</fullName>
    </submittedName>
</protein>
<keyword evidence="2" id="KW-0812">Transmembrane</keyword>
<dbReference type="RefSeq" id="WP_353865521.1">
    <property type="nucleotide sequence ID" value="NZ_CP088295.1"/>
</dbReference>
<gene>
    <name evidence="4" type="ORF">LRS13_05850</name>
</gene>
<accession>A0ABY5PKF7</accession>
<name>A0ABY5PKF7_9ACTN</name>
<evidence type="ECO:0000256" key="3">
    <source>
        <dbReference type="SAM" id="SignalP"/>
    </source>
</evidence>
<keyword evidence="3" id="KW-0732">Signal</keyword>
<feature type="transmembrane region" description="Helical" evidence="2">
    <location>
        <begin position="129"/>
        <end position="149"/>
    </location>
</feature>
<keyword evidence="2" id="KW-1133">Transmembrane helix</keyword>
<evidence type="ECO:0000256" key="1">
    <source>
        <dbReference type="SAM" id="MobiDB-lite"/>
    </source>
</evidence>
<sequence>MLRRRVLLLVLAVSLGVAAEPASAQRCEAPPGTAAVDQYCEMIPEERGTTPSARYAESGTPGGAPQTPVGRRLAAQGFAGVTLATFVERTRPQGAVRGETAEQSESLAAPPEGPIAAIRSSVGAGPMTGTVFLLALLAIAVLVGGLWALDRRRPRDDS</sequence>
<dbReference type="Proteomes" id="UP001058860">
    <property type="component" value="Chromosome"/>
</dbReference>
<feature type="chain" id="PRO_5047233651" evidence="3">
    <location>
        <begin position="25"/>
        <end position="158"/>
    </location>
</feature>
<evidence type="ECO:0000313" key="4">
    <source>
        <dbReference type="EMBL" id="UUY05052.1"/>
    </source>
</evidence>